<evidence type="ECO:0000313" key="2">
    <source>
        <dbReference type="Proteomes" id="UP000195514"/>
    </source>
</evidence>
<dbReference type="AlphaFoldDB" id="A0A1Y6K5C8"/>
<dbReference type="Proteomes" id="UP000195514">
    <property type="component" value="Chromosome I"/>
</dbReference>
<dbReference type="KEGG" id="abat:CFX1CAM_0992"/>
<name>A0A1Y6K5C8_9CHLR</name>
<gene>
    <name evidence="1" type="ORF">CFX1CAM_0992</name>
</gene>
<reference evidence="2" key="1">
    <citation type="submission" date="2017-05" db="EMBL/GenBank/DDBJ databases">
        <authorList>
            <person name="Kirkegaard R."/>
            <person name="Mcilroy J S."/>
        </authorList>
    </citation>
    <scope>NUCLEOTIDE SEQUENCE [LARGE SCALE GENOMIC DNA]</scope>
</reference>
<dbReference type="RefSeq" id="WP_157891717.1">
    <property type="nucleotide sequence ID" value="NZ_LT859958.1"/>
</dbReference>
<protein>
    <submittedName>
        <fullName evidence="1">Uncharacterized protein</fullName>
    </submittedName>
</protein>
<sequence>MRNQDVIEKIVPPIHQVETPKLQGSYPHARVKGRVVTTKVVGVTFEGRQEVVAWA</sequence>
<dbReference type="EMBL" id="LT859958">
    <property type="protein sequence ID" value="SMX54057.1"/>
    <property type="molecule type" value="Genomic_DNA"/>
</dbReference>
<keyword evidence="2" id="KW-1185">Reference proteome</keyword>
<organism evidence="1 2">
    <name type="scientific">Candidatus Brevifilum fermentans</name>
    <dbReference type="NCBI Taxonomy" id="1986204"/>
    <lineage>
        <taxon>Bacteria</taxon>
        <taxon>Bacillati</taxon>
        <taxon>Chloroflexota</taxon>
        <taxon>Anaerolineae</taxon>
        <taxon>Anaerolineales</taxon>
        <taxon>Anaerolineaceae</taxon>
        <taxon>Candidatus Brevifilum</taxon>
    </lineage>
</organism>
<evidence type="ECO:0000313" key="1">
    <source>
        <dbReference type="EMBL" id="SMX54057.1"/>
    </source>
</evidence>
<proteinExistence type="predicted"/>
<accession>A0A1Y6K5C8</accession>